<dbReference type="Proteomes" id="UP000023152">
    <property type="component" value="Unassembled WGS sequence"/>
</dbReference>
<evidence type="ECO:0000313" key="2">
    <source>
        <dbReference type="Proteomes" id="UP000023152"/>
    </source>
</evidence>
<keyword evidence="2" id="KW-1185">Reference proteome</keyword>
<name>X6MC42_RETFI</name>
<dbReference type="EMBL" id="ASPP01022302">
    <property type="protein sequence ID" value="ETO11588.1"/>
    <property type="molecule type" value="Genomic_DNA"/>
</dbReference>
<accession>X6MC42</accession>
<sequence>MNIRFSWQAKICLYFGLVLSFFFGNAFTMRENIIIGIDNSMIYRGSVAVKSKKCFFVTSFCCVVVFSQKNMMNFVSVLHLFQKLLFFLHHFPITHRRERKPSHSYSFLCIDKEIISIIRKQIFTRRNVFFDVFELPLLQTQLTKQKYYTQAESNDRTEDLPSNSRYHNQGGKTLFLIYFLSCFLET</sequence>
<proteinExistence type="predicted"/>
<dbReference type="AlphaFoldDB" id="X6MC42"/>
<gene>
    <name evidence="1" type="ORF">RFI_25788</name>
</gene>
<organism evidence="1 2">
    <name type="scientific">Reticulomyxa filosa</name>
    <dbReference type="NCBI Taxonomy" id="46433"/>
    <lineage>
        <taxon>Eukaryota</taxon>
        <taxon>Sar</taxon>
        <taxon>Rhizaria</taxon>
        <taxon>Retaria</taxon>
        <taxon>Foraminifera</taxon>
        <taxon>Monothalamids</taxon>
        <taxon>Reticulomyxidae</taxon>
        <taxon>Reticulomyxa</taxon>
    </lineage>
</organism>
<comment type="caution">
    <text evidence="1">The sequence shown here is derived from an EMBL/GenBank/DDBJ whole genome shotgun (WGS) entry which is preliminary data.</text>
</comment>
<reference evidence="1 2" key="1">
    <citation type="journal article" date="2013" name="Curr. Biol.">
        <title>The Genome of the Foraminiferan Reticulomyxa filosa.</title>
        <authorList>
            <person name="Glockner G."/>
            <person name="Hulsmann N."/>
            <person name="Schleicher M."/>
            <person name="Noegel A.A."/>
            <person name="Eichinger L."/>
            <person name="Gallinger C."/>
            <person name="Pawlowski J."/>
            <person name="Sierra R."/>
            <person name="Euteneuer U."/>
            <person name="Pillet L."/>
            <person name="Moustafa A."/>
            <person name="Platzer M."/>
            <person name="Groth M."/>
            <person name="Szafranski K."/>
            <person name="Schliwa M."/>
        </authorList>
    </citation>
    <scope>NUCLEOTIDE SEQUENCE [LARGE SCALE GENOMIC DNA]</scope>
</reference>
<evidence type="ECO:0000313" key="1">
    <source>
        <dbReference type="EMBL" id="ETO11588.1"/>
    </source>
</evidence>
<protein>
    <submittedName>
        <fullName evidence="1">Uncharacterized protein</fullName>
    </submittedName>
</protein>